<dbReference type="PANTHER" id="PTHR30469:SF15">
    <property type="entry name" value="HLYD FAMILY OF SECRETION PROTEINS"/>
    <property type="match status" value="1"/>
</dbReference>
<protein>
    <submittedName>
        <fullName evidence="8">Efflux RND transporter periplasmic adaptor subunit</fullName>
    </submittedName>
</protein>
<feature type="domain" description="CusB-like beta-barrel" evidence="6">
    <location>
        <begin position="223"/>
        <end position="295"/>
    </location>
</feature>
<organism evidence="8 9">
    <name type="scientific">Pelagicoccus enzymogenes</name>
    <dbReference type="NCBI Taxonomy" id="2773457"/>
    <lineage>
        <taxon>Bacteria</taxon>
        <taxon>Pseudomonadati</taxon>
        <taxon>Verrucomicrobiota</taxon>
        <taxon>Opitutia</taxon>
        <taxon>Puniceicoccales</taxon>
        <taxon>Pelagicoccaceae</taxon>
        <taxon>Pelagicoccus</taxon>
    </lineage>
</organism>
<evidence type="ECO:0000313" key="8">
    <source>
        <dbReference type="EMBL" id="MBD5779500.1"/>
    </source>
</evidence>
<dbReference type="NCBIfam" id="TIGR01730">
    <property type="entry name" value="RND_mfp"/>
    <property type="match status" value="1"/>
</dbReference>
<keyword evidence="3" id="KW-0813">Transport</keyword>
<sequence length="371" mass="41112">MKPSLLVKIFVVLALLAAGTVYFVSSMKPVATIAKTKRHVAVRSVPGTLQVVAEREMSVRSDLHGRVIQSKLELGATVQEGDVLMSLDLGDLEIQIEKLQIEMEAANLILEQGSNRRFSLITQQERLEDVKRRHEAGDASKSEVEARERDIVSTELAIEAEINAKEVRIAQLKNELKLLERQREKMSIRAPMDGVITEVLAYRGDLISGGQEVARMISLDRIVKVKVSEENFSGIELGQIARVKFLGYGESTFSATVSKTLPVADPVTQRYTVHLDVDIDREKLFPGLTGEATITLDERDQALIIPGTAIIGDRVFVVEDGLVSMREIEKGFGSLTNVEILSGLEEGDQVIVEDLDLFKIGDRVRTTEMIF</sequence>
<proteinExistence type="inferred from homology"/>
<comment type="caution">
    <text evidence="8">The sequence shown here is derived from an EMBL/GenBank/DDBJ whole genome shotgun (WGS) entry which is preliminary data.</text>
</comment>
<dbReference type="InterPro" id="IPR058627">
    <property type="entry name" value="MdtA-like_C"/>
</dbReference>
<evidence type="ECO:0000256" key="2">
    <source>
        <dbReference type="ARBA" id="ARBA00009477"/>
    </source>
</evidence>
<evidence type="ECO:0000313" key="9">
    <source>
        <dbReference type="Proteomes" id="UP000622317"/>
    </source>
</evidence>
<dbReference type="Pfam" id="PF25967">
    <property type="entry name" value="RND-MFP_C"/>
    <property type="match status" value="1"/>
</dbReference>
<feature type="domain" description="Multidrug resistance protein MdtA-like barrel-sandwich hybrid" evidence="5">
    <location>
        <begin position="56"/>
        <end position="214"/>
    </location>
</feature>
<dbReference type="Gene3D" id="2.40.30.170">
    <property type="match status" value="1"/>
</dbReference>
<accession>A0A927F7R1</accession>
<dbReference type="RefSeq" id="WP_191616640.1">
    <property type="nucleotide sequence ID" value="NZ_JARXHZ010000036.1"/>
</dbReference>
<evidence type="ECO:0000259" key="5">
    <source>
        <dbReference type="Pfam" id="PF25917"/>
    </source>
</evidence>
<reference evidence="8" key="1">
    <citation type="submission" date="2020-09" db="EMBL/GenBank/DDBJ databases">
        <title>Pelagicoccus enzymogenes sp. nov. with an EPS production, isolated from marine sediment.</title>
        <authorList>
            <person name="Feng X."/>
        </authorList>
    </citation>
    <scope>NUCLEOTIDE SEQUENCE</scope>
    <source>
        <strain evidence="8">NFK12</strain>
    </source>
</reference>
<feature type="coiled-coil region" evidence="4">
    <location>
        <begin position="89"/>
        <end position="116"/>
    </location>
</feature>
<dbReference type="AlphaFoldDB" id="A0A927F7R1"/>
<dbReference type="SUPFAM" id="SSF111369">
    <property type="entry name" value="HlyD-like secretion proteins"/>
    <property type="match status" value="1"/>
</dbReference>
<name>A0A927F7R1_9BACT</name>
<evidence type="ECO:0000256" key="1">
    <source>
        <dbReference type="ARBA" id="ARBA00004196"/>
    </source>
</evidence>
<dbReference type="EMBL" id="JACYFG010000009">
    <property type="protein sequence ID" value="MBD5779500.1"/>
    <property type="molecule type" value="Genomic_DNA"/>
</dbReference>
<dbReference type="InterPro" id="IPR006143">
    <property type="entry name" value="RND_pump_MFP"/>
</dbReference>
<dbReference type="GO" id="GO:0015562">
    <property type="term" value="F:efflux transmembrane transporter activity"/>
    <property type="evidence" value="ECO:0007669"/>
    <property type="project" value="TreeGrafter"/>
</dbReference>
<feature type="domain" description="Multidrug resistance protein MdtA-like C-terminal permuted SH3" evidence="7">
    <location>
        <begin position="315"/>
        <end position="356"/>
    </location>
</feature>
<dbReference type="InterPro" id="IPR058625">
    <property type="entry name" value="MdtA-like_BSH"/>
</dbReference>
<dbReference type="GO" id="GO:1990281">
    <property type="term" value="C:efflux pump complex"/>
    <property type="evidence" value="ECO:0007669"/>
    <property type="project" value="TreeGrafter"/>
</dbReference>
<keyword evidence="9" id="KW-1185">Reference proteome</keyword>
<evidence type="ECO:0000259" key="7">
    <source>
        <dbReference type="Pfam" id="PF25967"/>
    </source>
</evidence>
<comment type="similarity">
    <text evidence="2">Belongs to the membrane fusion protein (MFP) (TC 8.A.1) family.</text>
</comment>
<comment type="subcellular location">
    <subcellularLocation>
        <location evidence="1">Cell envelope</location>
    </subcellularLocation>
</comment>
<dbReference type="Gene3D" id="2.40.420.20">
    <property type="match status" value="1"/>
</dbReference>
<dbReference type="PANTHER" id="PTHR30469">
    <property type="entry name" value="MULTIDRUG RESISTANCE PROTEIN MDTA"/>
    <property type="match status" value="1"/>
</dbReference>
<gene>
    <name evidence="8" type="ORF">IEN85_08335</name>
</gene>
<feature type="coiled-coil region" evidence="4">
    <location>
        <begin position="155"/>
        <end position="189"/>
    </location>
</feature>
<dbReference type="InterPro" id="IPR058792">
    <property type="entry name" value="Beta-barrel_RND_2"/>
</dbReference>
<evidence type="ECO:0000259" key="6">
    <source>
        <dbReference type="Pfam" id="PF25954"/>
    </source>
</evidence>
<keyword evidence="4" id="KW-0175">Coiled coil</keyword>
<evidence type="ECO:0000256" key="3">
    <source>
        <dbReference type="ARBA" id="ARBA00022448"/>
    </source>
</evidence>
<dbReference type="Proteomes" id="UP000622317">
    <property type="component" value="Unassembled WGS sequence"/>
</dbReference>
<evidence type="ECO:0000256" key="4">
    <source>
        <dbReference type="SAM" id="Coils"/>
    </source>
</evidence>
<dbReference type="Gene3D" id="2.40.50.100">
    <property type="match status" value="1"/>
</dbReference>
<dbReference type="Pfam" id="PF25954">
    <property type="entry name" value="Beta-barrel_RND_2"/>
    <property type="match status" value="1"/>
</dbReference>
<dbReference type="Pfam" id="PF25917">
    <property type="entry name" value="BSH_RND"/>
    <property type="match status" value="1"/>
</dbReference>